<dbReference type="InterPro" id="IPR002125">
    <property type="entry name" value="CMP_dCMP_dom"/>
</dbReference>
<protein>
    <submittedName>
        <fullName evidence="4">Nucleoside deaminase</fullName>
    </submittedName>
</protein>
<dbReference type="Gene3D" id="3.40.140.10">
    <property type="entry name" value="Cytidine Deaminase, domain 2"/>
    <property type="match status" value="1"/>
</dbReference>
<evidence type="ECO:0000259" key="3">
    <source>
        <dbReference type="PROSITE" id="PS51747"/>
    </source>
</evidence>
<dbReference type="EMBL" id="JACVVD010000010">
    <property type="protein sequence ID" value="MBD0383367.1"/>
    <property type="molecule type" value="Genomic_DNA"/>
</dbReference>
<comment type="caution">
    <text evidence="4">The sequence shown here is derived from an EMBL/GenBank/DDBJ whole genome shotgun (WGS) entry which is preliminary data.</text>
</comment>
<dbReference type="InterPro" id="IPR016193">
    <property type="entry name" value="Cytidine_deaminase-like"/>
</dbReference>
<evidence type="ECO:0000256" key="1">
    <source>
        <dbReference type="ARBA" id="ARBA00022723"/>
    </source>
</evidence>
<dbReference type="AlphaFoldDB" id="A0A926QM74"/>
<organism evidence="4 5">
    <name type="scientific">Paenibacillus sedimenti</name>
    <dbReference type="NCBI Taxonomy" id="2770274"/>
    <lineage>
        <taxon>Bacteria</taxon>
        <taxon>Bacillati</taxon>
        <taxon>Bacillota</taxon>
        <taxon>Bacilli</taxon>
        <taxon>Bacillales</taxon>
        <taxon>Paenibacillaceae</taxon>
        <taxon>Paenibacillus</taxon>
    </lineage>
</organism>
<reference evidence="4" key="1">
    <citation type="submission" date="2020-09" db="EMBL/GenBank/DDBJ databases">
        <title>Draft Genome Sequence of Paenibacillus sp. WST5.</title>
        <authorList>
            <person name="Bao Z."/>
        </authorList>
    </citation>
    <scope>NUCLEOTIDE SEQUENCE</scope>
    <source>
        <strain evidence="4">WST5</strain>
    </source>
</reference>
<evidence type="ECO:0000313" key="5">
    <source>
        <dbReference type="Proteomes" id="UP000650466"/>
    </source>
</evidence>
<keyword evidence="5" id="KW-1185">Reference proteome</keyword>
<proteinExistence type="predicted"/>
<dbReference type="Proteomes" id="UP000650466">
    <property type="component" value="Unassembled WGS sequence"/>
</dbReference>
<dbReference type="RefSeq" id="WP_188177135.1">
    <property type="nucleotide sequence ID" value="NZ_JACVVD010000010.1"/>
</dbReference>
<dbReference type="PANTHER" id="PTHR11079:SF161">
    <property type="entry name" value="CMP_DCMP-TYPE DEAMINASE DOMAIN-CONTAINING PROTEIN"/>
    <property type="match status" value="1"/>
</dbReference>
<dbReference type="PROSITE" id="PS51747">
    <property type="entry name" value="CYT_DCMP_DEAMINASES_2"/>
    <property type="match status" value="1"/>
</dbReference>
<dbReference type="GO" id="GO:0047974">
    <property type="term" value="F:guanosine deaminase activity"/>
    <property type="evidence" value="ECO:0007669"/>
    <property type="project" value="TreeGrafter"/>
</dbReference>
<dbReference type="Pfam" id="PF00383">
    <property type="entry name" value="dCMP_cyt_deam_1"/>
    <property type="match status" value="1"/>
</dbReference>
<evidence type="ECO:0000313" key="4">
    <source>
        <dbReference type="EMBL" id="MBD0383367.1"/>
    </source>
</evidence>
<name>A0A926QM74_9BACL</name>
<dbReference type="GO" id="GO:0008270">
    <property type="term" value="F:zinc ion binding"/>
    <property type="evidence" value="ECO:0007669"/>
    <property type="project" value="InterPro"/>
</dbReference>
<accession>A0A926QM74</accession>
<dbReference type="GO" id="GO:0006152">
    <property type="term" value="P:purine nucleoside catabolic process"/>
    <property type="evidence" value="ECO:0007669"/>
    <property type="project" value="TreeGrafter"/>
</dbReference>
<dbReference type="SUPFAM" id="SSF53927">
    <property type="entry name" value="Cytidine deaminase-like"/>
    <property type="match status" value="1"/>
</dbReference>
<feature type="domain" description="CMP/dCMP-type deaminase" evidence="3">
    <location>
        <begin position="5"/>
        <end position="118"/>
    </location>
</feature>
<dbReference type="PANTHER" id="PTHR11079">
    <property type="entry name" value="CYTOSINE DEAMINASE FAMILY MEMBER"/>
    <property type="match status" value="1"/>
</dbReference>
<evidence type="ECO:0000256" key="2">
    <source>
        <dbReference type="ARBA" id="ARBA00022833"/>
    </source>
</evidence>
<gene>
    <name evidence="4" type="ORF">ICC18_25015</name>
</gene>
<dbReference type="InterPro" id="IPR016192">
    <property type="entry name" value="APOBEC/CMP_deaminase_Zn-bd"/>
</dbReference>
<dbReference type="CDD" id="cd01285">
    <property type="entry name" value="nucleoside_deaminase"/>
    <property type="match status" value="1"/>
</dbReference>
<sequence>MSERESHIPYLKRSIELSRMARKSGNTPFGALLAGQGGEILLEQGNIEITESNCTGHAETTLMEAASKRFSKEELWACTLYTSTEPCAMCAGSIYWGNVGRVVFAMSEKRLAELTGEDEQNPTLDLPCREVFARGTKAIEVIGPFPEVEDEAVAAHEGYWS</sequence>
<keyword evidence="2" id="KW-0862">Zinc</keyword>
<keyword evidence="1" id="KW-0479">Metal-binding</keyword>
<dbReference type="PROSITE" id="PS00903">
    <property type="entry name" value="CYT_DCMP_DEAMINASES_1"/>
    <property type="match status" value="1"/>
</dbReference>